<dbReference type="PANTHER" id="PTHR42881">
    <property type="entry name" value="PROLYL ENDOPEPTIDASE"/>
    <property type="match status" value="1"/>
</dbReference>
<dbReference type="InterPro" id="IPR032409">
    <property type="entry name" value="GEF6/7_CC"/>
</dbReference>
<dbReference type="AlphaFoldDB" id="A0A915JYI0"/>
<accession>A0A915JYI0</accession>
<organism evidence="3 4">
    <name type="scientific">Romanomermis culicivorax</name>
    <name type="common">Nematode worm</name>
    <dbReference type="NCBI Taxonomy" id="13658"/>
    <lineage>
        <taxon>Eukaryota</taxon>
        <taxon>Metazoa</taxon>
        <taxon>Ecdysozoa</taxon>
        <taxon>Nematoda</taxon>
        <taxon>Enoplea</taxon>
        <taxon>Dorylaimia</taxon>
        <taxon>Mermithida</taxon>
        <taxon>Mermithoidea</taxon>
        <taxon>Mermithidae</taxon>
        <taxon>Romanomermis</taxon>
    </lineage>
</organism>
<sequence length="421" mass="48180">MPLLEPEEADILKVVEAYCTSAAPPTIKGASQRKESESPHLLIAEDEKLLIEDWVEDELVIKEKTLVDTVYSLKDEVNEIKQDFKKMMTLFEEERAARLKTDELLRKLLQSNLPKASNLDNRQGTPLNGANISVRKSDDNTPICFFCLIKSTITGVSSNDEGFMRSLRLGFNLGVRVMKTAGKLLVPATNYPLADRDEAKIDNYHGTKICNPYHWLEDPDSPRTQDYVTKLNLVSESYFEQCHIRSQIRDELKKFLDYPKYSCPRKEGDYYFFSHNTGLQNQSVLYKQKTLSSEPVVFLDPNLLSEDGTTSIAMKSFTEDGSIMAYGLSEKGSDWVTVKFKRTSDGSDLPDKIEKLRYSSLCFTRDNAGVFYNRFPETLNNAEGRNANKNEYHRLYFHYLGTDQSEDVLCVEFPNNPNYMM</sequence>
<dbReference type="PANTHER" id="PTHR42881:SF2">
    <property type="entry name" value="PROLYL ENDOPEPTIDASE"/>
    <property type="match status" value="1"/>
</dbReference>
<name>A0A915JYI0_ROMCU</name>
<protein>
    <submittedName>
        <fullName evidence="4">Peptidase S9A N-terminal domain-containing protein</fullName>
    </submittedName>
</protein>
<dbReference type="Gene3D" id="2.130.10.120">
    <property type="entry name" value="Prolyl oligopeptidase, N-terminal domain"/>
    <property type="match status" value="1"/>
</dbReference>
<feature type="domain" description="Rho guanine nucleotide exchange factor 6/7 coiled-coil" evidence="2">
    <location>
        <begin position="39"/>
        <end position="115"/>
    </location>
</feature>
<dbReference type="GO" id="GO:0070012">
    <property type="term" value="F:oligopeptidase activity"/>
    <property type="evidence" value="ECO:0007669"/>
    <property type="project" value="TreeGrafter"/>
</dbReference>
<reference evidence="4" key="1">
    <citation type="submission" date="2022-11" db="UniProtKB">
        <authorList>
            <consortium name="WormBaseParasite"/>
        </authorList>
    </citation>
    <scope>IDENTIFICATION</scope>
</reference>
<dbReference type="InterPro" id="IPR051167">
    <property type="entry name" value="Prolyl_oligopep/macrocyclase"/>
</dbReference>
<dbReference type="GO" id="GO:0005829">
    <property type="term" value="C:cytosol"/>
    <property type="evidence" value="ECO:0007669"/>
    <property type="project" value="TreeGrafter"/>
</dbReference>
<dbReference type="Proteomes" id="UP000887565">
    <property type="component" value="Unplaced"/>
</dbReference>
<evidence type="ECO:0000313" key="4">
    <source>
        <dbReference type="WBParaSite" id="nRc.2.0.1.t31054-RA"/>
    </source>
</evidence>
<dbReference type="GO" id="GO:0004252">
    <property type="term" value="F:serine-type endopeptidase activity"/>
    <property type="evidence" value="ECO:0007669"/>
    <property type="project" value="InterPro"/>
</dbReference>
<keyword evidence="3" id="KW-1185">Reference proteome</keyword>
<evidence type="ECO:0000313" key="3">
    <source>
        <dbReference type="Proteomes" id="UP000887565"/>
    </source>
</evidence>
<proteinExistence type="predicted"/>
<dbReference type="Pfam" id="PF02897">
    <property type="entry name" value="Peptidase_S9_N"/>
    <property type="match status" value="1"/>
</dbReference>
<dbReference type="Pfam" id="PF16523">
    <property type="entry name" value="betaPIX_CC"/>
    <property type="match status" value="1"/>
</dbReference>
<dbReference type="WBParaSite" id="nRc.2.0.1.t31054-RA">
    <property type="protein sequence ID" value="nRc.2.0.1.t31054-RA"/>
    <property type="gene ID" value="nRc.2.0.1.g31054"/>
</dbReference>
<evidence type="ECO:0000259" key="1">
    <source>
        <dbReference type="Pfam" id="PF02897"/>
    </source>
</evidence>
<dbReference type="InterPro" id="IPR023302">
    <property type="entry name" value="Pept_S9A_N"/>
</dbReference>
<dbReference type="SUPFAM" id="SSF50993">
    <property type="entry name" value="Peptidase/esterase 'gauge' domain"/>
    <property type="match status" value="1"/>
</dbReference>
<feature type="domain" description="Peptidase S9A N-terminal" evidence="1">
    <location>
        <begin position="193"/>
        <end position="421"/>
    </location>
</feature>
<dbReference type="Gene3D" id="1.20.5.390">
    <property type="entry name" value="L1 transposable element, trimerization domain"/>
    <property type="match status" value="1"/>
</dbReference>
<evidence type="ECO:0000259" key="2">
    <source>
        <dbReference type="Pfam" id="PF16523"/>
    </source>
</evidence>